<protein>
    <submittedName>
        <fullName evidence="2">RNA-directed DNA polymerase, eukaryota, reverse transcriptase zinc-binding domain protein</fullName>
    </submittedName>
</protein>
<accession>A0ABQ5IZ06</accession>
<dbReference type="GO" id="GO:0003964">
    <property type="term" value="F:RNA-directed DNA polymerase activity"/>
    <property type="evidence" value="ECO:0007669"/>
    <property type="project" value="UniProtKB-KW"/>
</dbReference>
<dbReference type="EMBL" id="BQNB010021225">
    <property type="protein sequence ID" value="GJU04184.1"/>
    <property type="molecule type" value="Genomic_DNA"/>
</dbReference>
<dbReference type="PANTHER" id="PTHR36617:SF5">
    <property type="entry name" value="OS05G0421675 PROTEIN"/>
    <property type="match status" value="1"/>
</dbReference>
<dbReference type="Proteomes" id="UP001151760">
    <property type="component" value="Unassembled WGS sequence"/>
</dbReference>
<keyword evidence="2" id="KW-0808">Transferase</keyword>
<dbReference type="PANTHER" id="PTHR36617">
    <property type="entry name" value="PROTEIN, PUTATIVE-RELATED"/>
    <property type="match status" value="1"/>
</dbReference>
<comment type="caution">
    <text evidence="2">The sequence shown here is derived from an EMBL/GenBank/DDBJ whole genome shotgun (WGS) entry which is preliminary data.</text>
</comment>
<name>A0ABQ5IZ06_9ASTR</name>
<feature type="domain" description="Reverse transcriptase zinc-binding" evidence="1">
    <location>
        <begin position="203"/>
        <end position="286"/>
    </location>
</feature>
<keyword evidence="2" id="KW-0548">Nucleotidyltransferase</keyword>
<evidence type="ECO:0000259" key="1">
    <source>
        <dbReference type="Pfam" id="PF13966"/>
    </source>
</evidence>
<proteinExistence type="predicted"/>
<keyword evidence="2" id="KW-0695">RNA-directed DNA polymerase</keyword>
<reference evidence="2" key="1">
    <citation type="journal article" date="2022" name="Int. J. Mol. Sci.">
        <title>Draft Genome of Tanacetum Coccineum: Genomic Comparison of Closely Related Tanacetum-Family Plants.</title>
        <authorList>
            <person name="Yamashiro T."/>
            <person name="Shiraishi A."/>
            <person name="Nakayama K."/>
            <person name="Satake H."/>
        </authorList>
    </citation>
    <scope>NUCLEOTIDE SEQUENCE</scope>
</reference>
<reference evidence="2" key="2">
    <citation type="submission" date="2022-01" db="EMBL/GenBank/DDBJ databases">
        <authorList>
            <person name="Yamashiro T."/>
            <person name="Shiraishi A."/>
            <person name="Satake H."/>
            <person name="Nakayama K."/>
        </authorList>
    </citation>
    <scope>NUCLEOTIDE SEQUENCE</scope>
</reference>
<dbReference type="Pfam" id="PF13966">
    <property type="entry name" value="zf-RVT"/>
    <property type="match status" value="1"/>
</dbReference>
<organism evidence="2 3">
    <name type="scientific">Tanacetum coccineum</name>
    <dbReference type="NCBI Taxonomy" id="301880"/>
    <lineage>
        <taxon>Eukaryota</taxon>
        <taxon>Viridiplantae</taxon>
        <taxon>Streptophyta</taxon>
        <taxon>Embryophyta</taxon>
        <taxon>Tracheophyta</taxon>
        <taxon>Spermatophyta</taxon>
        <taxon>Magnoliopsida</taxon>
        <taxon>eudicotyledons</taxon>
        <taxon>Gunneridae</taxon>
        <taxon>Pentapetalae</taxon>
        <taxon>asterids</taxon>
        <taxon>campanulids</taxon>
        <taxon>Asterales</taxon>
        <taxon>Asteraceae</taxon>
        <taxon>Asteroideae</taxon>
        <taxon>Anthemideae</taxon>
        <taxon>Anthemidinae</taxon>
        <taxon>Tanacetum</taxon>
    </lineage>
</organism>
<sequence>MCSFFNGVELNSKKAIWVKWCKVLASKDKGGLGVSSLFALNRALLIKWVWRFKTQNNLLWTRVIKAIHGDKGRFGIGSKVFHKSIWCDIVREVHALKMQGFDTLIFMQKKIGNGKDTSFWDDVWIGEIPLKFRFPRLYNLETNKHADVASKLIQVNFSDSFRRCPRGGVEQFQMGELTTLLNDVVLGDMDDRWRWTLDGSGDFSVASVRRALDDIRLPCVSTQTRWIKEVPIKVNVLAWKVRLDCLPSRLNLSRRGLPIPSILCPMCGIAVESTSHIFFGCSVSSDIFRKICSWWNVGYSDLSSFEDWENWLNNIRLLSQTKKLLEGICFVFWWHLWTYRNKLLFGVDRPLIADIFDSVVSSSYSWCRSRCTRSIRWDD</sequence>
<evidence type="ECO:0000313" key="3">
    <source>
        <dbReference type="Proteomes" id="UP001151760"/>
    </source>
</evidence>
<keyword evidence="3" id="KW-1185">Reference proteome</keyword>
<evidence type="ECO:0000313" key="2">
    <source>
        <dbReference type="EMBL" id="GJU04184.1"/>
    </source>
</evidence>
<dbReference type="InterPro" id="IPR026960">
    <property type="entry name" value="RVT-Znf"/>
</dbReference>
<gene>
    <name evidence="2" type="ORF">Tco_1114522</name>
</gene>